<name>A0ABQ6K5Q8_9MICO</name>
<dbReference type="PROSITE" id="PS00061">
    <property type="entry name" value="ADH_SHORT"/>
    <property type="match status" value="1"/>
</dbReference>
<organism evidence="5 6">
    <name type="scientific">Pseudolysinimonas kribbensis</name>
    <dbReference type="NCBI Taxonomy" id="433641"/>
    <lineage>
        <taxon>Bacteria</taxon>
        <taxon>Bacillati</taxon>
        <taxon>Actinomycetota</taxon>
        <taxon>Actinomycetes</taxon>
        <taxon>Micrococcales</taxon>
        <taxon>Microbacteriaceae</taxon>
        <taxon>Pseudolysinimonas</taxon>
    </lineage>
</organism>
<dbReference type="PANTHER" id="PTHR43639:SF1">
    <property type="entry name" value="SHORT-CHAIN DEHYDROGENASE_REDUCTASE FAMILY PROTEIN"/>
    <property type="match status" value="1"/>
</dbReference>
<dbReference type="SMART" id="SM00822">
    <property type="entry name" value="PKS_KR"/>
    <property type="match status" value="1"/>
</dbReference>
<reference evidence="6" key="1">
    <citation type="journal article" date="2019" name="Int. J. Syst. Evol. Microbiol.">
        <title>The Global Catalogue of Microorganisms (GCM) 10K type strain sequencing project: providing services to taxonomists for standard genome sequencing and annotation.</title>
        <authorList>
            <consortium name="The Broad Institute Genomics Platform"/>
            <consortium name="The Broad Institute Genome Sequencing Center for Infectious Disease"/>
            <person name="Wu L."/>
            <person name="Ma J."/>
        </authorList>
    </citation>
    <scope>NUCLEOTIDE SEQUENCE [LARGE SCALE GENOMIC DNA]</scope>
    <source>
        <strain evidence="6">NBRC 108894</strain>
    </source>
</reference>
<evidence type="ECO:0000256" key="3">
    <source>
        <dbReference type="SAM" id="MobiDB-lite"/>
    </source>
</evidence>
<dbReference type="InterPro" id="IPR036291">
    <property type="entry name" value="NAD(P)-bd_dom_sf"/>
</dbReference>
<dbReference type="Gene3D" id="3.40.50.720">
    <property type="entry name" value="NAD(P)-binding Rossmann-like Domain"/>
    <property type="match status" value="1"/>
</dbReference>
<dbReference type="EMBL" id="BSVB01000001">
    <property type="protein sequence ID" value="GMA95071.1"/>
    <property type="molecule type" value="Genomic_DNA"/>
</dbReference>
<evidence type="ECO:0000259" key="4">
    <source>
        <dbReference type="SMART" id="SM00822"/>
    </source>
</evidence>
<evidence type="ECO:0000313" key="6">
    <source>
        <dbReference type="Proteomes" id="UP001157034"/>
    </source>
</evidence>
<feature type="region of interest" description="Disordered" evidence="3">
    <location>
        <begin position="266"/>
        <end position="286"/>
    </location>
</feature>
<dbReference type="NCBIfam" id="NF005559">
    <property type="entry name" value="PRK07231.1"/>
    <property type="match status" value="1"/>
</dbReference>
<comment type="similarity">
    <text evidence="1">Belongs to the short-chain dehydrogenases/reductases (SDR) family.</text>
</comment>
<evidence type="ECO:0000256" key="2">
    <source>
        <dbReference type="ARBA" id="ARBA00023002"/>
    </source>
</evidence>
<evidence type="ECO:0000313" key="5">
    <source>
        <dbReference type="EMBL" id="GMA95071.1"/>
    </source>
</evidence>
<dbReference type="PANTHER" id="PTHR43639">
    <property type="entry name" value="OXIDOREDUCTASE, SHORT-CHAIN DEHYDROGENASE/REDUCTASE FAMILY (AFU_ORTHOLOGUE AFUA_5G02870)"/>
    <property type="match status" value="1"/>
</dbReference>
<dbReference type="PRINTS" id="PR00080">
    <property type="entry name" value="SDRFAMILY"/>
</dbReference>
<accession>A0ABQ6K5Q8</accession>
<feature type="region of interest" description="Disordered" evidence="3">
    <location>
        <begin position="360"/>
        <end position="380"/>
    </location>
</feature>
<dbReference type="SUPFAM" id="SSF51735">
    <property type="entry name" value="NAD(P)-binding Rossmann-fold domains"/>
    <property type="match status" value="1"/>
</dbReference>
<dbReference type="Pfam" id="PF13561">
    <property type="entry name" value="adh_short_C2"/>
    <property type="match status" value="1"/>
</dbReference>
<evidence type="ECO:0000256" key="1">
    <source>
        <dbReference type="ARBA" id="ARBA00006484"/>
    </source>
</evidence>
<keyword evidence="2" id="KW-0560">Oxidoreductase</keyword>
<dbReference type="InterPro" id="IPR002347">
    <property type="entry name" value="SDR_fam"/>
</dbReference>
<dbReference type="PRINTS" id="PR00081">
    <property type="entry name" value="GDHRDH"/>
</dbReference>
<gene>
    <name evidence="5" type="ORF">GCM10025881_18950</name>
</gene>
<dbReference type="Proteomes" id="UP001157034">
    <property type="component" value="Unassembled WGS sequence"/>
</dbReference>
<feature type="domain" description="Ketoreductase" evidence="4">
    <location>
        <begin position="6"/>
        <end position="187"/>
    </location>
</feature>
<dbReference type="InterPro" id="IPR020904">
    <property type="entry name" value="Sc_DH/Rdtase_CS"/>
</dbReference>
<sequence>MLLSGKTIVVTGGNSGIGEQICVAAAAEGANVVVDYVAHADDASDLVERIEKAGGSAVALEADITRAADLERLIRGAVDRFGRLDVLVNNAGIEDRHSLLEETEEGYDRVMAVNMKSAFFATQAAARQFLKQKTPGLILNISSVHEDWPMPGNIAYCVSKGGMRMLARTAGVELGPYGIRVVNIAPGAVETPLNASTMSDPAELEKLNDAIPLHRMAKPEDIADVAVFLASGKASYMTSTTVVIDGGSCRAASGCDGASRYAPTFSRPKASTAASHPGRLIFSSTRAAPERKASFSSSSSTSKKISRSFAAWSRMAPRVARRPSVVRMIQVPRPSSAHSARATRPRASMREIWCETRLFSQVSSSASSPCAAGDPAPRRG</sequence>
<keyword evidence="6" id="KW-1185">Reference proteome</keyword>
<dbReference type="InterPro" id="IPR057326">
    <property type="entry name" value="KR_dom"/>
</dbReference>
<proteinExistence type="inferred from homology"/>
<protein>
    <recommendedName>
        <fullName evidence="4">Ketoreductase domain-containing protein</fullName>
    </recommendedName>
</protein>
<comment type="caution">
    <text evidence="5">The sequence shown here is derived from an EMBL/GenBank/DDBJ whole genome shotgun (WGS) entry which is preliminary data.</text>
</comment>